<dbReference type="Pfam" id="PF00126">
    <property type="entry name" value="HTH_1"/>
    <property type="match status" value="1"/>
</dbReference>
<keyword evidence="3" id="KW-0238">DNA-binding</keyword>
<evidence type="ECO:0000256" key="1">
    <source>
        <dbReference type="ARBA" id="ARBA00009437"/>
    </source>
</evidence>
<dbReference type="InterPro" id="IPR036388">
    <property type="entry name" value="WH-like_DNA-bd_sf"/>
</dbReference>
<evidence type="ECO:0000259" key="5">
    <source>
        <dbReference type="PROSITE" id="PS50931"/>
    </source>
</evidence>
<dbReference type="SUPFAM" id="SSF46785">
    <property type="entry name" value="Winged helix' DNA-binding domain"/>
    <property type="match status" value="1"/>
</dbReference>
<dbReference type="EMBL" id="WNDS01000001">
    <property type="protein sequence ID" value="KAF1017394.1"/>
    <property type="molecule type" value="Genomic_DNA"/>
</dbReference>
<keyword evidence="4" id="KW-0804">Transcription</keyword>
<dbReference type="AlphaFoldDB" id="A0A7V8FJX8"/>
<dbReference type="PROSITE" id="PS50931">
    <property type="entry name" value="HTH_LYSR"/>
    <property type="match status" value="1"/>
</dbReference>
<dbReference type="Gene3D" id="1.10.10.10">
    <property type="entry name" value="Winged helix-like DNA-binding domain superfamily/Winged helix DNA-binding domain"/>
    <property type="match status" value="1"/>
</dbReference>
<dbReference type="Pfam" id="PF03466">
    <property type="entry name" value="LysR_substrate"/>
    <property type="match status" value="1"/>
</dbReference>
<accession>A0A7V8FJX8</accession>
<dbReference type="Proteomes" id="UP000487117">
    <property type="component" value="Unassembled WGS sequence"/>
</dbReference>
<dbReference type="GO" id="GO:0003677">
    <property type="term" value="F:DNA binding"/>
    <property type="evidence" value="ECO:0007669"/>
    <property type="project" value="UniProtKB-KW"/>
</dbReference>
<dbReference type="InterPro" id="IPR050389">
    <property type="entry name" value="LysR-type_TF"/>
</dbReference>
<dbReference type="PANTHER" id="PTHR30118">
    <property type="entry name" value="HTH-TYPE TRANSCRIPTIONAL REGULATOR LEUO-RELATED"/>
    <property type="match status" value="1"/>
</dbReference>
<gene>
    <name evidence="6" type="primary">syrM1</name>
    <name evidence="6" type="ORF">GAK31_00659</name>
</gene>
<comment type="similarity">
    <text evidence="1">Belongs to the LysR transcriptional regulatory family.</text>
</comment>
<proteinExistence type="inferred from homology"/>
<dbReference type="InterPro" id="IPR036390">
    <property type="entry name" value="WH_DNA-bd_sf"/>
</dbReference>
<dbReference type="SUPFAM" id="SSF53850">
    <property type="entry name" value="Periplasmic binding protein-like II"/>
    <property type="match status" value="1"/>
</dbReference>
<name>A0A7V8FJX8_STEMA</name>
<dbReference type="GO" id="GO:0003700">
    <property type="term" value="F:DNA-binding transcription factor activity"/>
    <property type="evidence" value="ECO:0007669"/>
    <property type="project" value="InterPro"/>
</dbReference>
<dbReference type="Gene3D" id="3.40.190.10">
    <property type="entry name" value="Periplasmic binding protein-like II"/>
    <property type="match status" value="2"/>
</dbReference>
<sequence>MHNTLRRLDLNLLVTLQALLDEQSVTRAAARLHLAQPTVSVQLGRLRTAFNDPLLLPGPRGMRPTARAEALRVPLAEALTMLERAVAPSQPFDPAQDTRTWRVMASDYGASTVLLPFLPRLYAASPGARLAVTGLAPAQMVALAECGDIDLALHITSDAPPSLHRRPLFNERYVLAGRAGHPQLNRRPTLARFCALDHALVSPDGGGFHGVTDAALAQLGRSRNVALSVPHFLFLRNALVRTDLVAMLPARLVEGDPAFRVVEAPLEIQGFEMVLLWHERVHRDPAHRWLREQLAGAAG</sequence>
<dbReference type="InterPro" id="IPR005119">
    <property type="entry name" value="LysR_subst-bd"/>
</dbReference>
<keyword evidence="2" id="KW-0805">Transcription regulation</keyword>
<evidence type="ECO:0000256" key="3">
    <source>
        <dbReference type="ARBA" id="ARBA00023125"/>
    </source>
</evidence>
<dbReference type="InterPro" id="IPR000847">
    <property type="entry name" value="LysR_HTH_N"/>
</dbReference>
<reference evidence="7" key="1">
    <citation type="journal article" date="2020" name="MBio">
        <title>Horizontal gene transfer to a defensive symbiont with a reduced genome amongst a multipartite beetle microbiome.</title>
        <authorList>
            <person name="Waterworth S.C."/>
            <person name="Florez L.V."/>
            <person name="Rees E.R."/>
            <person name="Hertweck C."/>
            <person name="Kaltenpoth M."/>
            <person name="Kwan J.C."/>
        </authorList>
    </citation>
    <scope>NUCLEOTIDE SEQUENCE [LARGE SCALE GENOMIC DNA]</scope>
</reference>
<dbReference type="PANTHER" id="PTHR30118:SF15">
    <property type="entry name" value="TRANSCRIPTIONAL REGULATORY PROTEIN"/>
    <property type="match status" value="1"/>
</dbReference>
<evidence type="ECO:0000313" key="7">
    <source>
        <dbReference type="Proteomes" id="UP000487117"/>
    </source>
</evidence>
<organism evidence="6 7">
    <name type="scientific">Stenotrophomonas maltophilia</name>
    <name type="common">Pseudomonas maltophilia</name>
    <name type="synonym">Xanthomonas maltophilia</name>
    <dbReference type="NCBI Taxonomy" id="40324"/>
    <lineage>
        <taxon>Bacteria</taxon>
        <taxon>Pseudomonadati</taxon>
        <taxon>Pseudomonadota</taxon>
        <taxon>Gammaproteobacteria</taxon>
        <taxon>Lysobacterales</taxon>
        <taxon>Lysobacteraceae</taxon>
        <taxon>Stenotrophomonas</taxon>
        <taxon>Stenotrophomonas maltophilia group</taxon>
    </lineage>
</organism>
<feature type="domain" description="HTH lysR-type" evidence="5">
    <location>
        <begin position="8"/>
        <end position="65"/>
    </location>
</feature>
<evidence type="ECO:0000313" key="6">
    <source>
        <dbReference type="EMBL" id="KAF1017394.1"/>
    </source>
</evidence>
<evidence type="ECO:0000256" key="2">
    <source>
        <dbReference type="ARBA" id="ARBA00023015"/>
    </source>
</evidence>
<comment type="caution">
    <text evidence="6">The sequence shown here is derived from an EMBL/GenBank/DDBJ whole genome shotgun (WGS) entry which is preliminary data.</text>
</comment>
<evidence type="ECO:0000256" key="4">
    <source>
        <dbReference type="ARBA" id="ARBA00023163"/>
    </source>
</evidence>
<protein>
    <submittedName>
        <fullName evidence="6">HTH-type transcriptional regulator SyrM 1</fullName>
    </submittedName>
</protein>